<evidence type="ECO:0000259" key="5">
    <source>
        <dbReference type="PROSITE" id="PS50001"/>
    </source>
</evidence>
<keyword evidence="2" id="KW-0344">Guanine-nucleotide releasing factor</keyword>
<dbReference type="PROSITE" id="PS50009">
    <property type="entry name" value="RASGEF_CAT"/>
    <property type="match status" value="1"/>
</dbReference>
<dbReference type="Pfam" id="PF00617">
    <property type="entry name" value="RasGEF"/>
    <property type="match status" value="1"/>
</dbReference>
<evidence type="ECO:0000256" key="3">
    <source>
        <dbReference type="PROSITE-ProRule" id="PRU00191"/>
    </source>
</evidence>
<feature type="domain" description="SH2" evidence="5">
    <location>
        <begin position="28"/>
        <end position="127"/>
    </location>
</feature>
<dbReference type="PRINTS" id="PR00401">
    <property type="entry name" value="SH2DOMAIN"/>
</dbReference>
<dbReference type="GO" id="GO:0005085">
    <property type="term" value="F:guanyl-nucleotide exchange factor activity"/>
    <property type="evidence" value="ECO:0007669"/>
    <property type="project" value="UniProtKB-KW"/>
</dbReference>
<protein>
    <recommendedName>
        <fullName evidence="9">SH2 domain-containing protein 3A</fullName>
    </recommendedName>
</protein>
<comment type="caution">
    <text evidence="7">The sequence shown here is derived from an EMBL/GenBank/DDBJ whole genome shotgun (WGS) entry which is preliminary data.</text>
</comment>
<accession>A0AAV7SB48</accession>
<keyword evidence="8" id="KW-1185">Reference proteome</keyword>
<sequence length="671" mass="74265">MDFKKNSLKKELEEELKLSTDDLQSHAWYHGPIPRQVAESLVQEDGDFLIRDSRSSPGDYVLTCHCRNEAMHFKIIRVVLRPRKGYSRALFQFEQDQFDNIPALVRFYVGNRNPVSESSGAVIVNPVARQTPLRLLIEKYGAQSQPPADVISAPRSSLEPSRRRSVRALSTADLADISLFRTKDKSGSQPANLDAVGRRSSLYTAQSDSNLIGTSESTLSPEHRTPPPPSPVFRTGSDPVLRANASRHSIRLDSTNGVAQWGSDGQLHAKPPPKPLRAPSILLPDPPEDLGSDATYCELVPRAPTVPPSYVDRVLAEEKWKARARATETTFGFLDNVVVVPPLSPCVEEETPQAEGEAFVPPEIETTSCFQPKTFCSQMLPSDNKPLDAGVLKRLKRILVESDSHKTALHILQVDCQVLRIRGVSREQQKRMGVASGLELITLPHGSQLRKDLLERHHLIALGIAVDILGCTGALAERVDTLHRIIQLAAELKAAAGDLYAFSAVMKALEFPQIVRLQQTWQALRQTHTDSAITFEKQLKPFLKALNEAKESTPVGIGGIAVPHIVPLLNLMEGVEVSEHTEDSCELLFRVLASARSMAMNAAVHQNNAEAKLVDFKPCPELLEAFHSEFALRLFWGSKGAEVGQAERFKKFNQILTVLSQKLEPDKKPDR</sequence>
<dbReference type="Proteomes" id="UP001066276">
    <property type="component" value="Chromosome 4_2"/>
</dbReference>
<feature type="domain" description="Ras-GEF" evidence="6">
    <location>
        <begin position="403"/>
        <end position="666"/>
    </location>
</feature>
<evidence type="ECO:0000256" key="2">
    <source>
        <dbReference type="PROSITE-ProRule" id="PRU00168"/>
    </source>
</evidence>
<dbReference type="SMART" id="SM00252">
    <property type="entry name" value="SH2"/>
    <property type="match status" value="1"/>
</dbReference>
<gene>
    <name evidence="7" type="ORF">NDU88_001252</name>
</gene>
<organism evidence="7 8">
    <name type="scientific">Pleurodeles waltl</name>
    <name type="common">Iberian ribbed newt</name>
    <dbReference type="NCBI Taxonomy" id="8319"/>
    <lineage>
        <taxon>Eukaryota</taxon>
        <taxon>Metazoa</taxon>
        <taxon>Chordata</taxon>
        <taxon>Craniata</taxon>
        <taxon>Vertebrata</taxon>
        <taxon>Euteleostomi</taxon>
        <taxon>Amphibia</taxon>
        <taxon>Batrachia</taxon>
        <taxon>Caudata</taxon>
        <taxon>Salamandroidea</taxon>
        <taxon>Salamandridae</taxon>
        <taxon>Pleurodelinae</taxon>
        <taxon>Pleurodeles</taxon>
    </lineage>
</organism>
<dbReference type="InterPro" id="IPR044102">
    <property type="entry name" value="SH2_SHEP1/BCAR3/NSP1"/>
</dbReference>
<dbReference type="GO" id="GO:0001784">
    <property type="term" value="F:phosphotyrosine residue binding"/>
    <property type="evidence" value="ECO:0007669"/>
    <property type="project" value="InterPro"/>
</dbReference>
<dbReference type="FunFam" id="3.30.505.10:FF:000013">
    <property type="entry name" value="SH2 domain-containing protein 3C isoform X1"/>
    <property type="match status" value="1"/>
</dbReference>
<feature type="region of interest" description="Disordered" evidence="4">
    <location>
        <begin position="204"/>
        <end position="238"/>
    </location>
</feature>
<dbReference type="PANTHER" id="PTHR14247">
    <property type="entry name" value="BREAST CANCER ANTI-ESTROGEN RESISTANCE PROTEIN 3 HOMOLOG-LIKE PROTEIN"/>
    <property type="match status" value="1"/>
</dbReference>
<evidence type="ECO:0000256" key="1">
    <source>
        <dbReference type="ARBA" id="ARBA00022999"/>
    </source>
</evidence>
<keyword evidence="1 3" id="KW-0727">SH2 domain</keyword>
<dbReference type="InterPro" id="IPR000980">
    <property type="entry name" value="SH2"/>
</dbReference>
<dbReference type="GO" id="GO:0007264">
    <property type="term" value="P:small GTPase-mediated signal transduction"/>
    <property type="evidence" value="ECO:0007669"/>
    <property type="project" value="InterPro"/>
</dbReference>
<dbReference type="PANTHER" id="PTHR14247:SF11">
    <property type="entry name" value="SH2 DOMAIN-CONTAINING PROTEIN 3A"/>
    <property type="match status" value="1"/>
</dbReference>
<evidence type="ECO:0000256" key="4">
    <source>
        <dbReference type="SAM" id="MobiDB-lite"/>
    </source>
</evidence>
<evidence type="ECO:0000313" key="8">
    <source>
        <dbReference type="Proteomes" id="UP001066276"/>
    </source>
</evidence>
<dbReference type="InterPro" id="IPR001895">
    <property type="entry name" value="RASGEF_cat_dom"/>
</dbReference>
<dbReference type="InterPro" id="IPR036860">
    <property type="entry name" value="SH2_dom_sf"/>
</dbReference>
<dbReference type="InterPro" id="IPR036964">
    <property type="entry name" value="RASGEF_cat_dom_sf"/>
</dbReference>
<dbReference type="InterPro" id="IPR051853">
    <property type="entry name" value="SH2-Ras-GEF_adapter"/>
</dbReference>
<dbReference type="SUPFAM" id="SSF48366">
    <property type="entry name" value="Ras GEF"/>
    <property type="match status" value="1"/>
</dbReference>
<dbReference type="Pfam" id="PF00017">
    <property type="entry name" value="SH2"/>
    <property type="match status" value="1"/>
</dbReference>
<dbReference type="CDD" id="cd10337">
    <property type="entry name" value="SH2_BCAR3"/>
    <property type="match status" value="1"/>
</dbReference>
<dbReference type="EMBL" id="JANPWB010000008">
    <property type="protein sequence ID" value="KAJ1160759.1"/>
    <property type="molecule type" value="Genomic_DNA"/>
</dbReference>
<feature type="compositionally biased region" description="Polar residues" evidence="4">
    <location>
        <begin position="204"/>
        <end position="220"/>
    </location>
</feature>
<evidence type="ECO:0000313" key="7">
    <source>
        <dbReference type="EMBL" id="KAJ1160759.1"/>
    </source>
</evidence>
<evidence type="ECO:0000259" key="6">
    <source>
        <dbReference type="PROSITE" id="PS50009"/>
    </source>
</evidence>
<feature type="region of interest" description="Disordered" evidence="4">
    <location>
        <begin position="256"/>
        <end position="278"/>
    </location>
</feature>
<dbReference type="Gene3D" id="1.10.840.10">
    <property type="entry name" value="Ras guanine-nucleotide exchange factors catalytic domain"/>
    <property type="match status" value="1"/>
</dbReference>
<dbReference type="AlphaFoldDB" id="A0AAV7SB48"/>
<dbReference type="SMART" id="SM00147">
    <property type="entry name" value="RasGEF"/>
    <property type="match status" value="1"/>
</dbReference>
<proteinExistence type="predicted"/>
<dbReference type="SUPFAM" id="SSF55550">
    <property type="entry name" value="SH2 domain"/>
    <property type="match status" value="1"/>
</dbReference>
<dbReference type="InterPro" id="IPR023578">
    <property type="entry name" value="Ras_GEF_dom_sf"/>
</dbReference>
<dbReference type="Gene3D" id="3.30.505.10">
    <property type="entry name" value="SH2 domain"/>
    <property type="match status" value="1"/>
</dbReference>
<name>A0AAV7SB48_PLEWA</name>
<dbReference type="PROSITE" id="PS50001">
    <property type="entry name" value="SH2"/>
    <property type="match status" value="1"/>
</dbReference>
<evidence type="ECO:0008006" key="9">
    <source>
        <dbReference type="Google" id="ProtNLM"/>
    </source>
</evidence>
<feature type="region of interest" description="Disordered" evidence="4">
    <location>
        <begin position="146"/>
        <end position="165"/>
    </location>
</feature>
<reference evidence="7" key="1">
    <citation type="journal article" date="2022" name="bioRxiv">
        <title>Sequencing and chromosome-scale assembly of the giantPleurodeles waltlgenome.</title>
        <authorList>
            <person name="Brown T."/>
            <person name="Elewa A."/>
            <person name="Iarovenko S."/>
            <person name="Subramanian E."/>
            <person name="Araus A.J."/>
            <person name="Petzold A."/>
            <person name="Susuki M."/>
            <person name="Suzuki K.-i.T."/>
            <person name="Hayashi T."/>
            <person name="Toyoda A."/>
            <person name="Oliveira C."/>
            <person name="Osipova E."/>
            <person name="Leigh N.D."/>
            <person name="Simon A."/>
            <person name="Yun M.H."/>
        </authorList>
    </citation>
    <scope>NUCLEOTIDE SEQUENCE</scope>
    <source>
        <strain evidence="7">20211129_DDA</strain>
        <tissue evidence="7">Liver</tissue>
    </source>
</reference>